<organism evidence="1 2">
    <name type="scientific">Teichococcus coralli</name>
    <dbReference type="NCBI Taxonomy" id="2545983"/>
    <lineage>
        <taxon>Bacteria</taxon>
        <taxon>Pseudomonadati</taxon>
        <taxon>Pseudomonadota</taxon>
        <taxon>Alphaproteobacteria</taxon>
        <taxon>Acetobacterales</taxon>
        <taxon>Roseomonadaceae</taxon>
        <taxon>Roseomonas</taxon>
    </lineage>
</organism>
<accession>A0A845B894</accession>
<protein>
    <submittedName>
        <fullName evidence="1">Uncharacterized protein</fullName>
    </submittedName>
</protein>
<dbReference type="RefSeq" id="WP_160936062.1">
    <property type="nucleotide sequence ID" value="NZ_SNVJ01000004.1"/>
</dbReference>
<reference evidence="1 2" key="1">
    <citation type="submission" date="2019-03" db="EMBL/GenBank/DDBJ databases">
        <title>Roseomonas sp. a novel Roseomonas species isolated from Sea whip Gorgonian.</title>
        <authorList>
            <person name="Li F."/>
            <person name="Pan X."/>
            <person name="Huang S."/>
            <person name="Li Z."/>
            <person name="Meng B."/>
        </authorList>
    </citation>
    <scope>NUCLEOTIDE SEQUENCE [LARGE SCALE GENOMIC DNA]</scope>
    <source>
        <strain evidence="1 2">M0104</strain>
    </source>
</reference>
<dbReference type="OrthoDB" id="7267632at2"/>
<dbReference type="EMBL" id="SNVJ01000004">
    <property type="protein sequence ID" value="MXP62935.1"/>
    <property type="molecule type" value="Genomic_DNA"/>
</dbReference>
<evidence type="ECO:0000313" key="1">
    <source>
        <dbReference type="EMBL" id="MXP62935.1"/>
    </source>
</evidence>
<gene>
    <name evidence="1" type="ORF">E0493_06165</name>
</gene>
<proteinExistence type="predicted"/>
<name>A0A845B894_9PROT</name>
<evidence type="ECO:0000313" key="2">
    <source>
        <dbReference type="Proteomes" id="UP000460715"/>
    </source>
</evidence>
<dbReference type="Proteomes" id="UP000460715">
    <property type="component" value="Unassembled WGS sequence"/>
</dbReference>
<keyword evidence="2" id="KW-1185">Reference proteome</keyword>
<sequence>MTTIAWDGTTLAADRRISSGTTTYSTTKIRRTGDGRLIGATGDFGVCTQMLDWLEKGGERPNCQDSDRWASALEVLPDGTCWMHNRDSRWPVEDGFVAIGSGRDYAMAVMALGHAAEAAVEVAARFDPGTGNGMDTLALAPATAGAVPEESIKLVA</sequence>
<dbReference type="InterPro" id="IPR029055">
    <property type="entry name" value="Ntn_hydrolases_N"/>
</dbReference>
<comment type="caution">
    <text evidence="1">The sequence shown here is derived from an EMBL/GenBank/DDBJ whole genome shotgun (WGS) entry which is preliminary data.</text>
</comment>
<dbReference type="AlphaFoldDB" id="A0A845B894"/>
<dbReference type="SUPFAM" id="SSF56235">
    <property type="entry name" value="N-terminal nucleophile aminohydrolases (Ntn hydrolases)"/>
    <property type="match status" value="1"/>
</dbReference>